<dbReference type="KEGG" id="slb:AWJ20_648"/>
<dbReference type="GeneID" id="30037703"/>
<dbReference type="PANTHER" id="PTHR16184">
    <property type="entry name" value="ELONGATOR COMPLEX PROTEIN 6"/>
    <property type="match status" value="1"/>
</dbReference>
<dbReference type="AlphaFoldDB" id="A0A167D2H1"/>
<evidence type="ECO:0000256" key="1">
    <source>
        <dbReference type="ARBA" id="ARBA00005043"/>
    </source>
</evidence>
<accession>A0A167D2H1</accession>
<dbReference type="Gene3D" id="3.40.50.300">
    <property type="entry name" value="P-loop containing nucleotide triphosphate hydrolases"/>
    <property type="match status" value="1"/>
</dbReference>
<dbReference type="GO" id="GO:0002098">
    <property type="term" value="P:tRNA wobble uridine modification"/>
    <property type="evidence" value="ECO:0007669"/>
    <property type="project" value="InterPro"/>
</dbReference>
<evidence type="ECO:0000256" key="2">
    <source>
        <dbReference type="ARBA" id="ARBA00008837"/>
    </source>
</evidence>
<dbReference type="OrthoDB" id="9995306at2759"/>
<dbReference type="InterPro" id="IPR018627">
    <property type="entry name" value="ELP6"/>
</dbReference>
<organism evidence="3 4">
    <name type="scientific">Sugiyamaella lignohabitans</name>
    <dbReference type="NCBI Taxonomy" id="796027"/>
    <lineage>
        <taxon>Eukaryota</taxon>
        <taxon>Fungi</taxon>
        <taxon>Dikarya</taxon>
        <taxon>Ascomycota</taxon>
        <taxon>Saccharomycotina</taxon>
        <taxon>Dipodascomycetes</taxon>
        <taxon>Dipodascales</taxon>
        <taxon>Trichomonascaceae</taxon>
        <taxon>Sugiyamaella</taxon>
    </lineage>
</organism>
<dbReference type="RefSeq" id="XP_018734872.1">
    <property type="nucleotide sequence ID" value="XM_018882599.1"/>
</dbReference>
<proteinExistence type="inferred from homology"/>
<name>A0A167D2H1_9ASCO</name>
<dbReference type="UniPathway" id="UPA00988"/>
<dbReference type="PANTHER" id="PTHR16184:SF6">
    <property type="entry name" value="ELONGATOR COMPLEX PROTEIN 6"/>
    <property type="match status" value="1"/>
</dbReference>
<gene>
    <name evidence="3" type="primary">ELP6</name>
    <name evidence="3" type="ORF">AWJ20_648</name>
</gene>
<evidence type="ECO:0000313" key="3">
    <source>
        <dbReference type="EMBL" id="ANB12395.1"/>
    </source>
</evidence>
<keyword evidence="4" id="KW-1185">Reference proteome</keyword>
<protein>
    <submittedName>
        <fullName evidence="3">Elongator subunit ELP6</fullName>
    </submittedName>
</protein>
<reference evidence="3 4" key="1">
    <citation type="submission" date="2016-02" db="EMBL/GenBank/DDBJ databases">
        <title>Complete genome sequence and transcriptome regulation of the pentose utilising yeast Sugiyamaella lignohabitans.</title>
        <authorList>
            <person name="Bellasio M."/>
            <person name="Peymann A."/>
            <person name="Valli M."/>
            <person name="Sipitzky M."/>
            <person name="Graf A."/>
            <person name="Sauer M."/>
            <person name="Marx H."/>
            <person name="Mattanovich D."/>
        </authorList>
    </citation>
    <scope>NUCLEOTIDE SEQUENCE [LARGE SCALE GENOMIC DNA]</scope>
    <source>
        <strain evidence="3 4">CBS 10342</strain>
    </source>
</reference>
<comment type="similarity">
    <text evidence="2">Belongs to the ELP6 family.</text>
</comment>
<comment type="pathway">
    <text evidence="1">tRNA modification; 5-methoxycarbonylmethyl-2-thiouridine-tRNA biosynthesis.</text>
</comment>
<dbReference type="EMBL" id="CP014501">
    <property type="protein sequence ID" value="ANB12395.1"/>
    <property type="molecule type" value="Genomic_DNA"/>
</dbReference>
<dbReference type="InterPro" id="IPR027417">
    <property type="entry name" value="P-loop_NTPase"/>
</dbReference>
<sequence>MAQKFLSVRDLAFFEDGSIELSSGEGSDLCLVTSSLEVAPTWLVDTVCGRHVSNKTSPTVLITFTERSNIHIKGIKRYSGSDVSHVPKSVFSIVDLSSSLFANGSKTSGDKFVPTNLDSLVEIVAKSITTSRGAQDGSQLKPLIIIEEPDVLLATGLYTWDQVSRFIYDLRQLSSQTFVFANADEPLIQPVSPIGENQVKFLTQLIHTSSLLISLRPFETGRADDVTGIFRITRGPRVNETKVVVENEYLYHVSDTVKLMYR</sequence>
<evidence type="ECO:0000313" key="4">
    <source>
        <dbReference type="Proteomes" id="UP000189580"/>
    </source>
</evidence>
<dbReference type="GO" id="GO:0033588">
    <property type="term" value="C:elongator holoenzyme complex"/>
    <property type="evidence" value="ECO:0007669"/>
    <property type="project" value="InterPro"/>
</dbReference>
<dbReference type="Proteomes" id="UP000189580">
    <property type="component" value="Chromosome a"/>
</dbReference>
<dbReference type="CDD" id="cd19495">
    <property type="entry name" value="Elp6"/>
    <property type="match status" value="1"/>
</dbReference>